<name>A0AA88LJE2_ARTSF</name>
<protein>
    <submittedName>
        <fullName evidence="1">Uncharacterized protein</fullName>
    </submittedName>
</protein>
<evidence type="ECO:0000313" key="2">
    <source>
        <dbReference type="Proteomes" id="UP001187531"/>
    </source>
</evidence>
<evidence type="ECO:0000313" key="1">
    <source>
        <dbReference type="EMBL" id="KAK2724035.1"/>
    </source>
</evidence>
<gene>
    <name evidence="1" type="ORF">QYM36_002400</name>
</gene>
<reference evidence="1" key="1">
    <citation type="submission" date="2023-07" db="EMBL/GenBank/DDBJ databases">
        <title>Chromosome-level genome assembly of Artemia franciscana.</title>
        <authorList>
            <person name="Jo E."/>
        </authorList>
    </citation>
    <scope>NUCLEOTIDE SEQUENCE</scope>
    <source>
        <tissue evidence="1">Whole body</tissue>
    </source>
</reference>
<comment type="caution">
    <text evidence="1">The sequence shown here is derived from an EMBL/GenBank/DDBJ whole genome shotgun (WGS) entry which is preliminary data.</text>
</comment>
<organism evidence="1 2">
    <name type="scientific">Artemia franciscana</name>
    <name type="common">Brine shrimp</name>
    <name type="synonym">Artemia sanfranciscana</name>
    <dbReference type="NCBI Taxonomy" id="6661"/>
    <lineage>
        <taxon>Eukaryota</taxon>
        <taxon>Metazoa</taxon>
        <taxon>Ecdysozoa</taxon>
        <taxon>Arthropoda</taxon>
        <taxon>Crustacea</taxon>
        <taxon>Branchiopoda</taxon>
        <taxon>Anostraca</taxon>
        <taxon>Artemiidae</taxon>
        <taxon>Artemia</taxon>
    </lineage>
</organism>
<dbReference type="AlphaFoldDB" id="A0AA88LJE2"/>
<sequence length="78" mass="8587">MQEQVARFDVLSQMADERMQALNTAMSEHDLLHEEIVAKRPGFATLSDTASALMILVGEKEACGLADIVAYITDRYVG</sequence>
<dbReference type="EMBL" id="JAVRJZ010000004">
    <property type="protein sequence ID" value="KAK2724035.1"/>
    <property type="molecule type" value="Genomic_DNA"/>
</dbReference>
<dbReference type="SUPFAM" id="SSF111469">
    <property type="entry name" value="Geminin coiled-coil domain"/>
    <property type="match status" value="1"/>
</dbReference>
<accession>A0AA88LJE2</accession>
<proteinExistence type="predicted"/>
<keyword evidence="2" id="KW-1185">Reference proteome</keyword>
<dbReference type="Proteomes" id="UP001187531">
    <property type="component" value="Unassembled WGS sequence"/>
</dbReference>